<dbReference type="PANTHER" id="PTHR43104:SF2">
    <property type="entry name" value="L-2-HYDROXYGLUTARATE DEHYDROGENASE, MITOCHONDRIAL"/>
    <property type="match status" value="1"/>
</dbReference>
<proteinExistence type="inferred from homology"/>
<gene>
    <name evidence="7" type="primary">lhgO</name>
    <name evidence="7" type="ORF">HC031_01160</name>
</gene>
<dbReference type="GO" id="GO:0016491">
    <property type="term" value="F:oxidoreductase activity"/>
    <property type="evidence" value="ECO:0007669"/>
    <property type="project" value="UniProtKB-KW"/>
</dbReference>
<comment type="caution">
    <text evidence="7">The sequence shown here is derived from an EMBL/GenBank/DDBJ whole genome shotgun (WGS) entry which is preliminary data.</text>
</comment>
<dbReference type="InterPro" id="IPR036188">
    <property type="entry name" value="FAD/NAD-bd_sf"/>
</dbReference>
<keyword evidence="4 7" id="KW-0560">Oxidoreductase</keyword>
<protein>
    <submittedName>
        <fullName evidence="7">L-2-hydroxyglutarate oxidase</fullName>
        <ecNumber evidence="7">1.1.3.-</ecNumber>
    </submittedName>
</protein>
<evidence type="ECO:0000256" key="1">
    <source>
        <dbReference type="ARBA" id="ARBA00001974"/>
    </source>
</evidence>
<dbReference type="NCBIfam" id="NF008726">
    <property type="entry name" value="PRK11728.1"/>
    <property type="match status" value="1"/>
</dbReference>
<sequence>MRYVVIGGGIVGLATARQLVNEHPDATVTVVEKERGWGAHQTGHNSGVIHAGVYYAPGSLKAELCKAGSRSMVEFCAENDIPYQVCGKLIVATDEAELPRLHALYDRARTNGLPVRLITPDEAREYEPEVSCVAAFHVASTGIVNFGTVCERLAELLAKAGADMRPGEQVIGIEAATTSNGPVTVRTTRGEIQADVLINCAGLHADRIARMAGVNPPARIIPFRGEYYELRPERRDLVRGLIYPVPDPQFPFLGVHLTKMIDGSVHAGPNAVLALAREGYRWGIIRPGDLLDAATYGGLWRLARKHWRYGASEVLRSLSKQRFAASLARLVPAIRPEDLVKAEAGVRAQAIRPDGGLVDDFLIVHKDRQVHVLNAPSPAATSSLEIGKYIVARLPN</sequence>
<comment type="similarity">
    <text evidence="5">Belongs to the L2HGDH family.</text>
</comment>
<reference evidence="7 8" key="1">
    <citation type="submission" date="2020-03" db="EMBL/GenBank/DDBJ databases">
        <title>WGS of the type strain of Planosporangium spp.</title>
        <authorList>
            <person name="Thawai C."/>
        </authorList>
    </citation>
    <scope>NUCLEOTIDE SEQUENCE [LARGE SCALE GENOMIC DNA]</scope>
    <source>
        <strain evidence="7 8">TBRC 5610</strain>
    </source>
</reference>
<evidence type="ECO:0000256" key="2">
    <source>
        <dbReference type="ARBA" id="ARBA00022630"/>
    </source>
</evidence>
<dbReference type="Gene3D" id="3.50.50.60">
    <property type="entry name" value="FAD/NAD(P)-binding domain"/>
    <property type="match status" value="1"/>
</dbReference>
<dbReference type="RefSeq" id="WP_167923225.1">
    <property type="nucleotide sequence ID" value="NZ_JAATVY010000001.1"/>
</dbReference>
<dbReference type="PANTHER" id="PTHR43104">
    <property type="entry name" value="L-2-HYDROXYGLUTARATE DEHYDROGENASE, MITOCHONDRIAL"/>
    <property type="match status" value="1"/>
</dbReference>
<dbReference type="EC" id="1.1.3.-" evidence="7"/>
<evidence type="ECO:0000256" key="5">
    <source>
        <dbReference type="ARBA" id="ARBA00037941"/>
    </source>
</evidence>
<dbReference type="Pfam" id="PF01266">
    <property type="entry name" value="DAO"/>
    <property type="match status" value="1"/>
</dbReference>
<dbReference type="EMBL" id="JAATVY010000001">
    <property type="protein sequence ID" value="NJC68335.1"/>
    <property type="molecule type" value="Genomic_DNA"/>
</dbReference>
<dbReference type="Gene3D" id="3.30.9.10">
    <property type="entry name" value="D-Amino Acid Oxidase, subunit A, domain 2"/>
    <property type="match status" value="1"/>
</dbReference>
<dbReference type="SUPFAM" id="SSF51905">
    <property type="entry name" value="FAD/NAD(P)-binding domain"/>
    <property type="match status" value="1"/>
</dbReference>
<evidence type="ECO:0000313" key="8">
    <source>
        <dbReference type="Proteomes" id="UP000722989"/>
    </source>
</evidence>
<accession>A0ABX0XSC0</accession>
<organism evidence="7 8">
    <name type="scientific">Planosporangium thailandense</name>
    <dbReference type="NCBI Taxonomy" id="765197"/>
    <lineage>
        <taxon>Bacteria</taxon>
        <taxon>Bacillati</taxon>
        <taxon>Actinomycetota</taxon>
        <taxon>Actinomycetes</taxon>
        <taxon>Micromonosporales</taxon>
        <taxon>Micromonosporaceae</taxon>
        <taxon>Planosporangium</taxon>
    </lineage>
</organism>
<dbReference type="Proteomes" id="UP000722989">
    <property type="component" value="Unassembled WGS sequence"/>
</dbReference>
<feature type="domain" description="FAD dependent oxidoreductase" evidence="6">
    <location>
        <begin position="3"/>
        <end position="392"/>
    </location>
</feature>
<name>A0ABX0XSC0_9ACTN</name>
<evidence type="ECO:0000259" key="6">
    <source>
        <dbReference type="Pfam" id="PF01266"/>
    </source>
</evidence>
<keyword evidence="8" id="KW-1185">Reference proteome</keyword>
<keyword evidence="3" id="KW-0274">FAD</keyword>
<evidence type="ECO:0000256" key="4">
    <source>
        <dbReference type="ARBA" id="ARBA00023002"/>
    </source>
</evidence>
<evidence type="ECO:0000313" key="7">
    <source>
        <dbReference type="EMBL" id="NJC68335.1"/>
    </source>
</evidence>
<keyword evidence="2" id="KW-0285">Flavoprotein</keyword>
<dbReference type="InterPro" id="IPR006076">
    <property type="entry name" value="FAD-dep_OxRdtase"/>
</dbReference>
<evidence type="ECO:0000256" key="3">
    <source>
        <dbReference type="ARBA" id="ARBA00022827"/>
    </source>
</evidence>
<comment type="cofactor">
    <cofactor evidence="1">
        <name>FAD</name>
        <dbReference type="ChEBI" id="CHEBI:57692"/>
    </cofactor>
</comment>